<feature type="compositionally biased region" description="Low complexity" evidence="3">
    <location>
        <begin position="670"/>
        <end position="692"/>
    </location>
</feature>
<dbReference type="Gene3D" id="1.10.555.10">
    <property type="entry name" value="Rho GTPase activation protein"/>
    <property type="match status" value="1"/>
</dbReference>
<feature type="compositionally biased region" description="Low complexity" evidence="3">
    <location>
        <begin position="619"/>
        <end position="630"/>
    </location>
</feature>
<accession>A0A8D9DPP0</accession>
<dbReference type="SMART" id="SM00721">
    <property type="entry name" value="BAR"/>
    <property type="match status" value="1"/>
</dbReference>
<dbReference type="InterPro" id="IPR047165">
    <property type="entry name" value="RHG17/44/SH3BP1-like"/>
</dbReference>
<dbReference type="GO" id="GO:0035020">
    <property type="term" value="P:regulation of Rac protein signal transduction"/>
    <property type="evidence" value="ECO:0007669"/>
    <property type="project" value="TreeGrafter"/>
</dbReference>
<keyword evidence="1" id="KW-0343">GTPase activation</keyword>
<feature type="compositionally biased region" description="Low complexity" evidence="3">
    <location>
        <begin position="565"/>
        <end position="576"/>
    </location>
</feature>
<feature type="compositionally biased region" description="Polar residues" evidence="3">
    <location>
        <begin position="694"/>
        <end position="706"/>
    </location>
</feature>
<dbReference type="FunFam" id="1.10.555.10:FF:000001">
    <property type="entry name" value="Rho GTPase activating protein 44"/>
    <property type="match status" value="1"/>
</dbReference>
<dbReference type="EMBL" id="HBUF01371885">
    <property type="protein sequence ID" value="CAG6726566.1"/>
    <property type="molecule type" value="Transcribed_RNA"/>
</dbReference>
<feature type="compositionally biased region" description="Polar residues" evidence="3">
    <location>
        <begin position="794"/>
        <end position="809"/>
    </location>
</feature>
<feature type="compositionally biased region" description="Acidic residues" evidence="3">
    <location>
        <begin position="782"/>
        <end position="793"/>
    </location>
</feature>
<protein>
    <submittedName>
        <fullName evidence="5">Rho GTPase-activating protein 17</fullName>
    </submittedName>
</protein>
<reference evidence="5" key="1">
    <citation type="submission" date="2021-05" db="EMBL/GenBank/DDBJ databases">
        <authorList>
            <person name="Alioto T."/>
            <person name="Alioto T."/>
            <person name="Gomez Garrido J."/>
        </authorList>
    </citation>
    <scope>NUCLEOTIDE SEQUENCE</scope>
</reference>
<dbReference type="SUPFAM" id="SSF103657">
    <property type="entry name" value="BAR/IMD domain-like"/>
    <property type="match status" value="1"/>
</dbReference>
<dbReference type="Gene3D" id="1.20.1270.60">
    <property type="entry name" value="Arfaptin homology (AH) domain/BAR domain"/>
    <property type="match status" value="1"/>
</dbReference>
<feature type="compositionally biased region" description="Basic and acidic residues" evidence="3">
    <location>
        <begin position="654"/>
        <end position="664"/>
    </location>
</feature>
<dbReference type="GO" id="GO:0007165">
    <property type="term" value="P:signal transduction"/>
    <property type="evidence" value="ECO:0007669"/>
    <property type="project" value="InterPro"/>
</dbReference>
<dbReference type="SMART" id="SM00324">
    <property type="entry name" value="RhoGAP"/>
    <property type="match status" value="1"/>
</dbReference>
<dbReference type="InterPro" id="IPR004148">
    <property type="entry name" value="BAR_dom"/>
</dbReference>
<feature type="compositionally biased region" description="Polar residues" evidence="3">
    <location>
        <begin position="601"/>
        <end position="618"/>
    </location>
</feature>
<feature type="compositionally biased region" description="Polar residues" evidence="3">
    <location>
        <begin position="984"/>
        <end position="998"/>
    </location>
</feature>
<name>A0A8D9DPP0_9HEMI</name>
<dbReference type="GO" id="GO:0005096">
    <property type="term" value="F:GTPase activator activity"/>
    <property type="evidence" value="ECO:0007669"/>
    <property type="project" value="UniProtKB-KW"/>
</dbReference>
<feature type="compositionally biased region" description="Polar residues" evidence="3">
    <location>
        <begin position="716"/>
        <end position="751"/>
    </location>
</feature>
<feature type="compositionally biased region" description="Pro residues" evidence="3">
    <location>
        <begin position="1001"/>
        <end position="1021"/>
    </location>
</feature>
<evidence type="ECO:0000256" key="1">
    <source>
        <dbReference type="ARBA" id="ARBA00022468"/>
    </source>
</evidence>
<dbReference type="PROSITE" id="PS50238">
    <property type="entry name" value="RHOGAP"/>
    <property type="match status" value="1"/>
</dbReference>
<evidence type="ECO:0000256" key="3">
    <source>
        <dbReference type="SAM" id="MobiDB-lite"/>
    </source>
</evidence>
<feature type="compositionally biased region" description="Gly residues" evidence="3">
    <location>
        <begin position="527"/>
        <end position="539"/>
    </location>
</feature>
<dbReference type="InterPro" id="IPR027267">
    <property type="entry name" value="AH/BAR_dom_sf"/>
</dbReference>
<dbReference type="InterPro" id="IPR008936">
    <property type="entry name" value="Rho_GTPase_activation_prot"/>
</dbReference>
<feature type="domain" description="Rho-GAP" evidence="4">
    <location>
        <begin position="245"/>
        <end position="440"/>
    </location>
</feature>
<dbReference type="GO" id="GO:0005737">
    <property type="term" value="C:cytoplasm"/>
    <property type="evidence" value="ECO:0007669"/>
    <property type="project" value="InterPro"/>
</dbReference>
<sequence>MMKKHFNRVKQIADQTFSRAEKSDLLTDNLIEVEQRIEFMKQTCSTAAKKLSTSVISLKKSPEYQLGVTLHEILSTAGKDIEDDLLRNIVQSCTNLELKLHEVCQTLEEGIEKDIIPNLNIIVDKDLSNVSKLKASLKKFILDKDSAKSRYHAALKSSSANGITKADSIREELEEAETKVEQCRDTLATEMYNMISREAEIARILVDYVHLQKKQHEEALCHLNETLPELFEMIVGNPSKPMFGQQLEEHLRLSNSKIAYPIELCTRALCQIGMDEEGLFRVTGGASKVKRLKTCLDAHCIKFNEALDFDAHVLAGVLKLYLRELPEPLLTYALYEDWLLAAKADQSESRLQSLKSVVSKLPSAQFDNLRYLVKFLAKLCENQSVNKMTSQNIAIVIGPNILWSSEERMVAADSIGINMNTASAYSVIVDCLVSHAEYFFPGPEDFYVTPPFDLAGSNRTNTTTSSAASNTSALAGTPVTINDSSASASNARTMVNGHSRASSADASIIITDSNILRSQSNDSIQEQGGGGNSSGGGGSHDSPRPITRRKNKPAPGPPVQKPAHQSSTAQSTSNTTRVEQSDPGEKNSPSVKNPPNVVGTEGQSVGNFTGSDKTNVKNSPSSVTSSSESSTGNKYVGNFLANERRSVGHSSSRHLSESEGETKSSDATNGSVGKSAVVISSGGSIVQSSGGSYHTATPSSVTNSDRVVSGGRSTVVDVNSCSSGSKSSEPANTTSTQCDVQGESNRGSNTRLMPEISGGGSKVMSKSVDSSQSLASGGGNPFDEDDDEVEEDSASPSTKPSGTSVTFDPSTRHKVENIYATYDRKAGPNRPTPAPRSIPIYAEDAGAGSKKPAVPERPPVLAQRPLSSSFRIPRPGSMPGPFDDKTSTGGASGSKLVLATASPTSPADCDTPPAHPHPHPKPEKPPKPTDLLPSPSGSSHSRSLSDGNTIDIAGEKCVAGGGGPATGTGVTKSSSFRTAGGPSSEVTTCLRSSSTASKPSHLPPPPPSTDRGPTPSPPPHSPLSRASLPAPPLPPSQGNIRHGSSGSCSESTDL</sequence>
<evidence type="ECO:0000313" key="5">
    <source>
        <dbReference type="EMBL" id="CAG6726566.1"/>
    </source>
</evidence>
<organism evidence="5">
    <name type="scientific">Cacopsylla melanoneura</name>
    <dbReference type="NCBI Taxonomy" id="428564"/>
    <lineage>
        <taxon>Eukaryota</taxon>
        <taxon>Metazoa</taxon>
        <taxon>Ecdysozoa</taxon>
        <taxon>Arthropoda</taxon>
        <taxon>Hexapoda</taxon>
        <taxon>Insecta</taxon>
        <taxon>Pterygota</taxon>
        <taxon>Neoptera</taxon>
        <taxon>Paraneoptera</taxon>
        <taxon>Hemiptera</taxon>
        <taxon>Sternorrhyncha</taxon>
        <taxon>Psylloidea</taxon>
        <taxon>Psyllidae</taxon>
        <taxon>Psyllinae</taxon>
        <taxon>Cacopsylla</taxon>
    </lineage>
</organism>
<dbReference type="GO" id="GO:0032956">
    <property type="term" value="P:regulation of actin cytoskeleton organization"/>
    <property type="evidence" value="ECO:0007669"/>
    <property type="project" value="TreeGrafter"/>
</dbReference>
<dbReference type="Pfam" id="PF00620">
    <property type="entry name" value="RhoGAP"/>
    <property type="match status" value="1"/>
</dbReference>
<feature type="compositionally biased region" description="Low complexity" evidence="3">
    <location>
        <begin position="931"/>
        <end position="945"/>
    </location>
</feature>
<feature type="compositionally biased region" description="Low complexity" evidence="3">
    <location>
        <begin position="762"/>
        <end position="773"/>
    </location>
</feature>
<dbReference type="AlphaFoldDB" id="A0A8D9DPP0"/>
<feature type="region of interest" description="Disordered" evidence="3">
    <location>
        <begin position="459"/>
        <end position="482"/>
    </location>
</feature>
<keyword evidence="2" id="KW-0597">Phosphoprotein</keyword>
<evidence type="ECO:0000259" key="4">
    <source>
        <dbReference type="PROSITE" id="PS50238"/>
    </source>
</evidence>
<feature type="compositionally biased region" description="Low complexity" evidence="3">
    <location>
        <begin position="459"/>
        <end position="477"/>
    </location>
</feature>
<dbReference type="SUPFAM" id="SSF48350">
    <property type="entry name" value="GTPase activation domain, GAP"/>
    <property type="match status" value="1"/>
</dbReference>
<dbReference type="PANTHER" id="PTHR14130">
    <property type="entry name" value="3BP-1 RELATED RHOGAP"/>
    <property type="match status" value="1"/>
</dbReference>
<proteinExistence type="predicted"/>
<feature type="compositionally biased region" description="Basic and acidic residues" evidence="3">
    <location>
        <begin position="810"/>
        <end position="826"/>
    </location>
</feature>
<feature type="compositionally biased region" description="Polar residues" evidence="3">
    <location>
        <begin position="1037"/>
        <end position="1054"/>
    </location>
</feature>
<dbReference type="InterPro" id="IPR000198">
    <property type="entry name" value="RhoGAP_dom"/>
</dbReference>
<feature type="region of interest" description="Disordered" evidence="3">
    <location>
        <begin position="521"/>
        <end position="1054"/>
    </location>
</feature>
<evidence type="ECO:0000256" key="2">
    <source>
        <dbReference type="ARBA" id="ARBA00022553"/>
    </source>
</evidence>
<dbReference type="Pfam" id="PF03114">
    <property type="entry name" value="BAR"/>
    <property type="match status" value="1"/>
</dbReference>
<dbReference type="PANTHER" id="PTHR14130:SF14">
    <property type="entry name" value="RHO GTPASE-ACTIVATING PROTEIN 92B"/>
    <property type="match status" value="1"/>
</dbReference>